<gene>
    <name evidence="1" type="ORF">FNU79_18810</name>
</gene>
<organism evidence="1 2">
    <name type="scientific">Deinococcus detaillensis</name>
    <dbReference type="NCBI Taxonomy" id="2592048"/>
    <lineage>
        <taxon>Bacteria</taxon>
        <taxon>Thermotogati</taxon>
        <taxon>Deinococcota</taxon>
        <taxon>Deinococci</taxon>
        <taxon>Deinococcales</taxon>
        <taxon>Deinococcaceae</taxon>
        <taxon>Deinococcus</taxon>
    </lineage>
</organism>
<dbReference type="OrthoDB" id="66995at2"/>
<dbReference type="AlphaFoldDB" id="A0A553UEH7"/>
<comment type="caution">
    <text evidence="1">The sequence shown here is derived from an EMBL/GenBank/DDBJ whole genome shotgun (WGS) entry which is preliminary data.</text>
</comment>
<proteinExistence type="predicted"/>
<protein>
    <submittedName>
        <fullName evidence="1">Uncharacterized protein</fullName>
    </submittedName>
</protein>
<keyword evidence="2" id="KW-1185">Reference proteome</keyword>
<evidence type="ECO:0000313" key="2">
    <source>
        <dbReference type="Proteomes" id="UP000316092"/>
    </source>
</evidence>
<dbReference type="EMBL" id="VKDB01000070">
    <property type="protein sequence ID" value="TSA78610.1"/>
    <property type="molecule type" value="Genomic_DNA"/>
</dbReference>
<dbReference type="RefSeq" id="WP_143722318.1">
    <property type="nucleotide sequence ID" value="NZ_VKDB01000070.1"/>
</dbReference>
<evidence type="ECO:0000313" key="1">
    <source>
        <dbReference type="EMBL" id="TSA78610.1"/>
    </source>
</evidence>
<sequence length="250" mass="28083">MTKVDPLLSALPTDLYRPQQDAALEYSQIEQVGAEARVRRMDIVASLYVEELPKGKNGLFERIGQRLHLEEGDKKARNTLSDAWSTFRTFRLTGDQGLGYSREELVSIPVSRLRAISHNHEWAMKNRDEARTLLSQKNEAEILKHIQEVDPSAKAKKKKDDFVSRELRFTAEDAAGFDEILGVVEAKMSQAGETLSENAGTRRAQLVTFALSEWLLTPVLATDEEGNTVSFSNTEFMSLDEEENADHAAD</sequence>
<dbReference type="Proteomes" id="UP000316092">
    <property type="component" value="Unassembled WGS sequence"/>
</dbReference>
<name>A0A553UEH7_9DEIO</name>
<reference evidence="1 2" key="1">
    <citation type="submission" date="2019-07" db="EMBL/GenBank/DDBJ databases">
        <title>Deinococcus detaillus sp. nov., isolated from humus soil in Antarctica.</title>
        <authorList>
            <person name="Zhang K."/>
        </authorList>
    </citation>
    <scope>NUCLEOTIDE SEQUENCE [LARGE SCALE GENOMIC DNA]</scope>
    <source>
        <strain evidence="1 2">H1</strain>
    </source>
</reference>
<accession>A0A553UEH7</accession>